<name>A0A0M9VTZ3_ESCWE</name>
<evidence type="ECO:0000313" key="1">
    <source>
        <dbReference type="EMBL" id="KOS19319.1"/>
    </source>
</evidence>
<accession>A0A0M9VTZ3</accession>
<proteinExistence type="predicted"/>
<dbReference type="Proteomes" id="UP000053831">
    <property type="component" value="Unassembled WGS sequence"/>
</dbReference>
<organism evidence="1 2">
    <name type="scientific">Escovopsis weberi</name>
    <dbReference type="NCBI Taxonomy" id="150374"/>
    <lineage>
        <taxon>Eukaryota</taxon>
        <taxon>Fungi</taxon>
        <taxon>Dikarya</taxon>
        <taxon>Ascomycota</taxon>
        <taxon>Pezizomycotina</taxon>
        <taxon>Sordariomycetes</taxon>
        <taxon>Hypocreomycetidae</taxon>
        <taxon>Hypocreales</taxon>
        <taxon>Hypocreaceae</taxon>
        <taxon>Escovopsis</taxon>
    </lineage>
</organism>
<dbReference type="AlphaFoldDB" id="A0A0M9VTZ3"/>
<evidence type="ECO:0000313" key="2">
    <source>
        <dbReference type="Proteomes" id="UP000053831"/>
    </source>
</evidence>
<protein>
    <recommendedName>
        <fullName evidence="3">DNA polymerase alpha subunit B</fullName>
    </recommendedName>
</protein>
<dbReference type="PANTHER" id="PTHR28180:SF5">
    <property type="entry name" value="DNA POLYMERASE ALPHA SUBUNIT B"/>
    <property type="match status" value="1"/>
</dbReference>
<gene>
    <name evidence="1" type="ORF">ESCO_001418</name>
</gene>
<dbReference type="STRING" id="150374.A0A0M9VTZ3"/>
<evidence type="ECO:0008006" key="3">
    <source>
        <dbReference type="Google" id="ProtNLM"/>
    </source>
</evidence>
<comment type="caution">
    <text evidence="1">The sequence shown here is derived from an EMBL/GenBank/DDBJ whole genome shotgun (WGS) entry which is preliminary data.</text>
</comment>
<sequence>MADPNFSSLSSLYDAIEAKFSTTSLGNDKWLIPTIACFVYHDPESLKNLYLHLIHQPAYASSTARQALVRRIREALFKSIIIIGVCKPIEAILAIADVERDEDKDYTFTRQEWQADDQNMAMAQAWFGKVYSHNGTPTLDRFAAHKDFSWLSQTITYGLFLSDRQVLDDVDTQLVVLPSIASQNLPTESRWHIRGTRRIGVSKKDVQTLCDIAKTIAEHYNVKLDRVPKVDDVENEV</sequence>
<dbReference type="PANTHER" id="PTHR28180">
    <property type="entry name" value="CONSERVED MITOCHONDRIAL PROTEIN-RELATED"/>
    <property type="match status" value="1"/>
</dbReference>
<reference evidence="1 2" key="1">
    <citation type="submission" date="2015-07" db="EMBL/GenBank/DDBJ databases">
        <title>The genome of the fungus Escovopsis weberi, a specialized disease agent of ant agriculture.</title>
        <authorList>
            <person name="de Man T.J."/>
            <person name="Stajich J.E."/>
            <person name="Kubicek C.P."/>
            <person name="Chenthamara K."/>
            <person name="Atanasova L."/>
            <person name="Druzhinina I.S."/>
            <person name="Birnbaum S."/>
            <person name="Barribeau S.M."/>
            <person name="Teiling C."/>
            <person name="Suen G."/>
            <person name="Currie C."/>
            <person name="Gerardo N.M."/>
        </authorList>
    </citation>
    <scope>NUCLEOTIDE SEQUENCE [LARGE SCALE GENOMIC DNA]</scope>
</reference>
<dbReference type="EMBL" id="LGSR01000020">
    <property type="protein sequence ID" value="KOS19319.1"/>
    <property type="molecule type" value="Genomic_DNA"/>
</dbReference>
<dbReference type="Gene3D" id="1.20.1290.10">
    <property type="entry name" value="AhpD-like"/>
    <property type="match status" value="1"/>
</dbReference>
<dbReference type="InterPro" id="IPR029032">
    <property type="entry name" value="AhpD-like"/>
</dbReference>
<dbReference type="SUPFAM" id="SSF69118">
    <property type="entry name" value="AhpD-like"/>
    <property type="match status" value="1"/>
</dbReference>
<keyword evidence="2" id="KW-1185">Reference proteome</keyword>
<dbReference type="OrthoDB" id="5537330at2759"/>
<dbReference type="InterPro" id="IPR052999">
    <property type="entry name" value="PTS1_Protein"/>
</dbReference>